<name>A0A161IJG3_9MICO</name>
<dbReference type="Gene3D" id="3.10.450.50">
    <property type="match status" value="1"/>
</dbReference>
<dbReference type="InterPro" id="IPR023006">
    <property type="entry name" value="YchJ-like"/>
</dbReference>
<evidence type="ECO:0000313" key="4">
    <source>
        <dbReference type="Proteomes" id="UP000076794"/>
    </source>
</evidence>
<dbReference type="STRING" id="1300344.I598_2634"/>
<dbReference type="PATRIC" id="fig|1300344.3.peg.2647"/>
<dbReference type="Proteomes" id="UP000076794">
    <property type="component" value="Chromosome"/>
</dbReference>
<dbReference type="PANTHER" id="PTHR33747">
    <property type="entry name" value="UPF0225 PROTEIN SCO1677"/>
    <property type="match status" value="1"/>
</dbReference>
<protein>
    <recommendedName>
        <fullName evidence="1">UPF0225 protein I598_2634</fullName>
    </recommendedName>
</protein>
<evidence type="ECO:0000259" key="2">
    <source>
        <dbReference type="Pfam" id="PF17775"/>
    </source>
</evidence>
<dbReference type="KEGG" id="ido:I598_2634"/>
<accession>A0A161IJG3</accession>
<dbReference type="HAMAP" id="MF_00612">
    <property type="entry name" value="UPF0225"/>
    <property type="match status" value="1"/>
</dbReference>
<dbReference type="SUPFAM" id="SSF54427">
    <property type="entry name" value="NTF2-like"/>
    <property type="match status" value="1"/>
</dbReference>
<dbReference type="OrthoDB" id="21421at2"/>
<evidence type="ECO:0000313" key="3">
    <source>
        <dbReference type="EMBL" id="ANC32164.1"/>
    </source>
</evidence>
<feature type="domain" description="YchJ-like middle NTF2-like" evidence="2">
    <location>
        <begin position="37"/>
        <end position="131"/>
    </location>
</feature>
<organism evidence="3 4">
    <name type="scientific">Isoptericola dokdonensis DS-3</name>
    <dbReference type="NCBI Taxonomy" id="1300344"/>
    <lineage>
        <taxon>Bacteria</taxon>
        <taxon>Bacillati</taxon>
        <taxon>Actinomycetota</taxon>
        <taxon>Actinomycetes</taxon>
        <taxon>Micrococcales</taxon>
        <taxon>Promicromonosporaceae</taxon>
        <taxon>Isoptericola</taxon>
    </lineage>
</organism>
<dbReference type="Pfam" id="PF17775">
    <property type="entry name" value="YchJ_M-like"/>
    <property type="match status" value="1"/>
</dbReference>
<reference evidence="3 4" key="1">
    <citation type="submission" date="2016-01" db="EMBL/GenBank/DDBJ databases">
        <title>Complete genome sequence of a soil Actinobacterium, Isoptericola dokdonensis DS-3.</title>
        <authorList>
            <person name="Kwon S.-K."/>
            <person name="Kim J.F."/>
        </authorList>
    </citation>
    <scope>NUCLEOTIDE SEQUENCE [LARGE SCALE GENOMIC DNA]</scope>
    <source>
        <strain evidence="3 4">DS-3</strain>
    </source>
</reference>
<comment type="similarity">
    <text evidence="1">Belongs to the UPF0225 family.</text>
</comment>
<dbReference type="RefSeq" id="WP_068203332.1">
    <property type="nucleotide sequence ID" value="NZ_CP014209.1"/>
</dbReference>
<dbReference type="EMBL" id="CP014209">
    <property type="protein sequence ID" value="ANC32164.1"/>
    <property type="molecule type" value="Genomic_DNA"/>
</dbReference>
<proteinExistence type="inferred from homology"/>
<gene>
    <name evidence="3" type="ORF">I598_2634</name>
</gene>
<keyword evidence="4" id="KW-1185">Reference proteome</keyword>
<dbReference type="PANTHER" id="PTHR33747:SF1">
    <property type="entry name" value="ADENYLATE CYCLASE-ASSOCIATED CAP C-TERMINAL DOMAIN-CONTAINING PROTEIN"/>
    <property type="match status" value="1"/>
</dbReference>
<sequence length="134" mass="14808">MADHEGVDDDARCPCLTGLPYGECCGPLHRRERAAPTAEALMRSRYSAFAVGDAAYLLSSWHPSTRPADLEIDPDQRWLRLDVVSATGGGPFDDAGTVEFVATYRQDGQRGQLREVSRFVREGGRWFYVDGDVA</sequence>
<dbReference type="InterPro" id="IPR032710">
    <property type="entry name" value="NTF2-like_dom_sf"/>
</dbReference>
<dbReference type="AlphaFoldDB" id="A0A161IJG3"/>
<dbReference type="InterPro" id="IPR048469">
    <property type="entry name" value="YchJ-like_M"/>
</dbReference>
<evidence type="ECO:0000256" key="1">
    <source>
        <dbReference type="HAMAP-Rule" id="MF_00612"/>
    </source>
</evidence>